<proteinExistence type="predicted"/>
<dbReference type="GO" id="GO:0005886">
    <property type="term" value="C:plasma membrane"/>
    <property type="evidence" value="ECO:0007669"/>
    <property type="project" value="TreeGrafter"/>
</dbReference>
<dbReference type="PANTHER" id="PTHR32063">
    <property type="match status" value="1"/>
</dbReference>
<dbReference type="Gene3D" id="3.30.70.1440">
    <property type="entry name" value="Multidrug efflux transporter AcrB pore domain"/>
    <property type="match status" value="1"/>
</dbReference>
<dbReference type="GO" id="GO:0042910">
    <property type="term" value="F:xenobiotic transmembrane transporter activity"/>
    <property type="evidence" value="ECO:0007669"/>
    <property type="project" value="TreeGrafter"/>
</dbReference>
<feature type="transmembrane region" description="Helical" evidence="1">
    <location>
        <begin position="427"/>
        <end position="448"/>
    </location>
</feature>
<feature type="transmembrane region" description="Helical" evidence="1">
    <location>
        <begin position="997"/>
        <end position="1022"/>
    </location>
</feature>
<dbReference type="InterPro" id="IPR001036">
    <property type="entry name" value="Acrflvin-R"/>
</dbReference>
<evidence type="ECO:0000256" key="1">
    <source>
        <dbReference type="SAM" id="Phobius"/>
    </source>
</evidence>
<dbReference type="AlphaFoldDB" id="A0A3D9RXV2"/>
<feature type="transmembrane region" description="Helical" evidence="1">
    <location>
        <begin position="871"/>
        <end position="887"/>
    </location>
</feature>
<dbReference type="Gene3D" id="3.30.70.1320">
    <property type="entry name" value="Multidrug efflux transporter AcrB pore domain like"/>
    <property type="match status" value="1"/>
</dbReference>
<dbReference type="Proteomes" id="UP000256429">
    <property type="component" value="Unassembled WGS sequence"/>
</dbReference>
<feature type="transmembrane region" description="Helical" evidence="1">
    <location>
        <begin position="920"/>
        <end position="941"/>
    </location>
</feature>
<dbReference type="SUPFAM" id="SSF82714">
    <property type="entry name" value="Multidrug efflux transporter AcrB TolC docking domain, DN and DC subdomains"/>
    <property type="match status" value="2"/>
</dbReference>
<accession>A0A3D9RXV2</accession>
<feature type="transmembrane region" description="Helical" evidence="1">
    <location>
        <begin position="385"/>
        <end position="407"/>
    </location>
</feature>
<dbReference type="PANTHER" id="PTHR32063:SF33">
    <property type="entry name" value="RND SUPERFAMILY EFFLUX PUMP PERMEASE COMPONENT"/>
    <property type="match status" value="1"/>
</dbReference>
<dbReference type="Gene3D" id="3.30.2090.10">
    <property type="entry name" value="Multidrug efflux transporter AcrB TolC docking domain, DN and DC subdomains"/>
    <property type="match status" value="2"/>
</dbReference>
<feature type="transmembrane region" description="Helical" evidence="1">
    <location>
        <begin position="460"/>
        <end position="483"/>
    </location>
</feature>
<feature type="transmembrane region" description="Helical" evidence="1">
    <location>
        <begin position="354"/>
        <end position="373"/>
    </location>
</feature>
<dbReference type="SUPFAM" id="SSF82866">
    <property type="entry name" value="Multidrug efflux transporter AcrB transmembrane domain"/>
    <property type="match status" value="2"/>
</dbReference>
<dbReference type="SUPFAM" id="SSF82693">
    <property type="entry name" value="Multidrug efflux transporter AcrB pore domain, PN1, PN2, PC1 and PC2 subdomains"/>
    <property type="match status" value="2"/>
</dbReference>
<evidence type="ECO:0000313" key="3">
    <source>
        <dbReference type="Proteomes" id="UP000256429"/>
    </source>
</evidence>
<reference evidence="2 3" key="1">
    <citation type="submission" date="2018-08" db="EMBL/GenBank/DDBJ databases">
        <title>Genomic Encyclopedia of Type Strains, Phase III (KMG-III): the genomes of soil and plant-associated and newly described type strains.</title>
        <authorList>
            <person name="Whitman W."/>
        </authorList>
    </citation>
    <scope>NUCLEOTIDE SEQUENCE [LARGE SCALE GENOMIC DNA]</scope>
    <source>
        <strain evidence="2 3">325-5</strain>
    </source>
</reference>
<name>A0A3D9RXV2_9FLAO</name>
<keyword evidence="3" id="KW-1185">Reference proteome</keyword>
<keyword evidence="1" id="KW-1133">Transmembrane helix</keyword>
<dbReference type="InterPro" id="IPR027463">
    <property type="entry name" value="AcrB_DN_DC_subdom"/>
</dbReference>
<protein>
    <submittedName>
        <fullName evidence="2">Multidrug efflux pump subunit AcrB</fullName>
    </submittedName>
</protein>
<gene>
    <name evidence="2" type="ORF">BX611_1479</name>
</gene>
<dbReference type="EMBL" id="QTTQ01000010">
    <property type="protein sequence ID" value="REE81936.1"/>
    <property type="molecule type" value="Genomic_DNA"/>
</dbReference>
<dbReference type="RefSeq" id="WP_115879663.1">
    <property type="nucleotide sequence ID" value="NZ_QTTQ01000010.1"/>
</dbReference>
<dbReference type="Pfam" id="PF00873">
    <property type="entry name" value="ACR_tran"/>
    <property type="match status" value="1"/>
</dbReference>
<evidence type="ECO:0000313" key="2">
    <source>
        <dbReference type="EMBL" id="REE81936.1"/>
    </source>
</evidence>
<feature type="transmembrane region" description="Helical" evidence="1">
    <location>
        <begin position="894"/>
        <end position="914"/>
    </location>
</feature>
<feature type="transmembrane region" description="Helical" evidence="1">
    <location>
        <begin position="330"/>
        <end position="349"/>
    </location>
</feature>
<sequence>MKKVISYFIKFPVAVNVTIIAFVVFGLAGAFSMKSSFFPLTDSQNITINLTYPGASPQEIEEGIVLKIEDNLKGIVGIDRVTSVSRENAATINVEIIKGKNIDVVLSDVKNAVDRVPSFPSGMEPPIIAKVENIRPTISFILSGNDIPLATLKQYARNVENELRNIDGISQVSLSGFPDQEIEIAVRENDLRAYNLTFSEVADAVSKTNLLISGGNIKTDAEDYLIRARNKNYYGNELLNLVVRASSSGNIIRLSDIADVKDTWSENPDRLYYNGEKSIDITVSNTNSEDLISTADKIKEYIEKFNQQYDNVQINISSDASITLNQRTELLLKNAGMGVLLVLFFLALFLNIRLAFWVAFGIPVAFLGMFIFASNLGVTINVLSLFGMIIVIGILVDDGIVIGENIYHHYEKGKTPIQAAIDGTLEVIPPIVSAILTTIIAFSAFFFLDGRIGNFFSEVSLIVMLTLGVSLIEALIILPAHIAHSKALEKKDKKRNKLNTFFYNINTKAEKILFYFRDNWYAPYLKFFLKHRILGFAIPIALLILSIGGLGGGIVKTSFFPSIASDRVSINLKMLQGTNEIITDSIISEIEKVAWEINDEFTKKQTGNISVIENIIKRIGPGSANGSLTVNLLPGESRDFSSPEITNAIREKVGTVHGVESLTFGSGGNFGGSPVAVSLLGNNINELKAAKIELKDILSNNPLLKDISDNDPAGIKEVRIKLKDNAYLLGLNLQTVMGQVRSGFFGMQTQRFQRGQDEIKVWVRYKREDRSSIKNLDDMWITTPTNNSVPFSEIATYEIARGDVLINHLSSKREIQITADMKTPGESATDILDEIKTTIMPEITSKYPTVSAAYEGQNREAQKTVNSAKKVGLTILALIYIVIAFTFRSYEQPLLLMLLIPFSLIGVIWGHYIHGFPVNILSWLGIIALIGIMVNDGLVLIEKFNRYLKDGMKYDEALVQAGISRFRAILLTSITTIAGLAPLLLEKSRQAQFLKPMAISISYGIMIATVLTLVMLPLLLSVSNSVKVFLKWLFTGKKVSKEEVERAIIELKSEEDELHQ</sequence>
<feature type="transmembrane region" description="Helical" evidence="1">
    <location>
        <begin position="7"/>
        <end position="31"/>
    </location>
</feature>
<dbReference type="OrthoDB" id="9757876at2"/>
<comment type="caution">
    <text evidence="2">The sequence shown here is derived from an EMBL/GenBank/DDBJ whole genome shotgun (WGS) entry which is preliminary data.</text>
</comment>
<dbReference type="Gene3D" id="1.20.1640.10">
    <property type="entry name" value="Multidrug efflux transporter AcrB transmembrane domain"/>
    <property type="match status" value="2"/>
</dbReference>
<feature type="transmembrane region" description="Helical" evidence="1">
    <location>
        <begin position="962"/>
        <end position="985"/>
    </location>
</feature>
<keyword evidence="1" id="KW-0472">Membrane</keyword>
<keyword evidence="1" id="KW-0812">Transmembrane</keyword>
<dbReference type="PRINTS" id="PR00702">
    <property type="entry name" value="ACRIFLAVINRP"/>
</dbReference>
<dbReference type="Gene3D" id="3.30.70.1430">
    <property type="entry name" value="Multidrug efflux transporter AcrB pore domain"/>
    <property type="match status" value="2"/>
</dbReference>
<feature type="transmembrane region" description="Helical" evidence="1">
    <location>
        <begin position="533"/>
        <end position="555"/>
    </location>
</feature>
<organism evidence="2 3">
    <name type="scientific">Lutibacter oceani</name>
    <dbReference type="NCBI Taxonomy" id="1853311"/>
    <lineage>
        <taxon>Bacteria</taxon>
        <taxon>Pseudomonadati</taxon>
        <taxon>Bacteroidota</taxon>
        <taxon>Flavobacteriia</taxon>
        <taxon>Flavobacteriales</taxon>
        <taxon>Flavobacteriaceae</taxon>
        <taxon>Lutibacter</taxon>
    </lineage>
</organism>